<gene>
    <name evidence="2" type="ORF">AK812_SmicGene10241</name>
</gene>
<reference evidence="2 3" key="1">
    <citation type="submission" date="2016-02" db="EMBL/GenBank/DDBJ databases">
        <title>Genome analysis of coral dinoflagellate symbionts highlights evolutionary adaptations to a symbiotic lifestyle.</title>
        <authorList>
            <person name="Aranda M."/>
            <person name="Li Y."/>
            <person name="Liew Y.J."/>
            <person name="Baumgarten S."/>
            <person name="Simakov O."/>
            <person name="Wilson M."/>
            <person name="Piel J."/>
            <person name="Ashoor H."/>
            <person name="Bougouffa S."/>
            <person name="Bajic V.B."/>
            <person name="Ryu T."/>
            <person name="Ravasi T."/>
            <person name="Bayer T."/>
            <person name="Micklem G."/>
            <person name="Kim H."/>
            <person name="Bhak J."/>
            <person name="Lajeunesse T.C."/>
            <person name="Voolstra C.R."/>
        </authorList>
    </citation>
    <scope>NUCLEOTIDE SEQUENCE [LARGE SCALE GENOMIC DNA]</scope>
    <source>
        <strain evidence="2 3">CCMP2467</strain>
    </source>
</reference>
<feature type="compositionally biased region" description="Acidic residues" evidence="1">
    <location>
        <begin position="19"/>
        <end position="34"/>
    </location>
</feature>
<dbReference type="Proteomes" id="UP000186817">
    <property type="component" value="Unassembled WGS sequence"/>
</dbReference>
<sequence length="402" mass="44046">MCSRIWNLNPQKVNRQPTEIDDEDDEGDMDDDEHQPDLLQSWPGTTVQGGGRAVHSPGRSSRVTEAQCQYFYVIKEGQRSSNMGWPLRAEVCCAATSEDEEAAEQLAQLEAELEALEETKRDEMEEDRQERVRRADQDQAAAMNKGLPSFHFMVKLKCFMLALGGLDATAVAEQLLERLKKEAPDNQQPVFLNLAEVSRHKFSNKTLILLLPVALRFAQDFFFGQQTSGKMMQSAAPSSASQVTNLAMVENRSASLPTIPFHGPLRPGFTKGKAHAVREDTRPARFANQGLLAPAPGTNAPSSFHEAHYTASVARLKNRGFGAPFATLLESERPTLAHAPLPEDLANFAAQVPLPPVGRPGCAPLPTSVVDARDSYSFARAVQGHAKMLNSGLANPIAHIQQ</sequence>
<proteinExistence type="predicted"/>
<feature type="compositionally biased region" description="Polar residues" evidence="1">
    <location>
        <begin position="1"/>
        <end position="17"/>
    </location>
</feature>
<evidence type="ECO:0000313" key="2">
    <source>
        <dbReference type="EMBL" id="OLQ06461.1"/>
    </source>
</evidence>
<keyword evidence="3" id="KW-1185">Reference proteome</keyword>
<evidence type="ECO:0000313" key="3">
    <source>
        <dbReference type="Proteomes" id="UP000186817"/>
    </source>
</evidence>
<feature type="region of interest" description="Disordered" evidence="1">
    <location>
        <begin position="1"/>
        <end position="60"/>
    </location>
</feature>
<dbReference type="EMBL" id="LSRX01000159">
    <property type="protein sequence ID" value="OLQ06461.1"/>
    <property type="molecule type" value="Genomic_DNA"/>
</dbReference>
<dbReference type="OrthoDB" id="431236at2759"/>
<dbReference type="AlphaFoldDB" id="A0A1Q9EGE4"/>
<accession>A0A1Q9EGE4</accession>
<name>A0A1Q9EGE4_SYMMI</name>
<evidence type="ECO:0000256" key="1">
    <source>
        <dbReference type="SAM" id="MobiDB-lite"/>
    </source>
</evidence>
<feature type="region of interest" description="Disordered" evidence="1">
    <location>
        <begin position="117"/>
        <end position="137"/>
    </location>
</feature>
<organism evidence="2 3">
    <name type="scientific">Symbiodinium microadriaticum</name>
    <name type="common">Dinoflagellate</name>
    <name type="synonym">Zooxanthella microadriatica</name>
    <dbReference type="NCBI Taxonomy" id="2951"/>
    <lineage>
        <taxon>Eukaryota</taxon>
        <taxon>Sar</taxon>
        <taxon>Alveolata</taxon>
        <taxon>Dinophyceae</taxon>
        <taxon>Suessiales</taxon>
        <taxon>Symbiodiniaceae</taxon>
        <taxon>Symbiodinium</taxon>
    </lineage>
</organism>
<comment type="caution">
    <text evidence="2">The sequence shown here is derived from an EMBL/GenBank/DDBJ whole genome shotgun (WGS) entry which is preliminary data.</text>
</comment>
<protein>
    <submittedName>
        <fullName evidence="2">Uncharacterized protein</fullName>
    </submittedName>
</protein>